<keyword evidence="1" id="KW-0472">Membrane</keyword>
<sequence>MVRVPSLCNRSDLENALQKANFVDLDDLLSRPDYYVFSLQPNYWKEPPPLHADESAFWSRISKSGNLPDCFYIFSTCVTHKDSDKDSFLCAVKLVFKIQDVLKEISDLYVPSENKSLFLVSSEEAASKYTISLSIDYTALKAIQSPRAKLEDMTSVCSTVFADDVHQGERKEVMRRAIKSLLDEPHDNLTSLQWLLKNTNRINSKFKESYEIYFHNFSVSKLLNEIDQKNLEFSSKLMDFISNSNNKALAIPGAIAAIAVFLRISSVPGLILIVSGVYIATNIVIMSNKSMRTTFSDLEWQINKSFSKYKNIKDSPEVVSLADEVRIKLISRVCKASRNLKTVDLYARLTFWGGLIYSVIAALARISHSTSASTAPRPPCY</sequence>
<dbReference type="Proteomes" id="UP001645038">
    <property type="component" value="Unassembled WGS sequence"/>
</dbReference>
<evidence type="ECO:0000313" key="2">
    <source>
        <dbReference type="EMBL" id="MBE0465536.1"/>
    </source>
</evidence>
<comment type="caution">
    <text evidence="2">The sequence shown here is derived from an EMBL/GenBank/DDBJ whole genome shotgun (WGS) entry which is preliminary data.</text>
</comment>
<name>A0ABR9G3S6_9GAMM</name>
<keyword evidence="3" id="KW-1185">Reference proteome</keyword>
<keyword evidence="1" id="KW-0812">Transmembrane</keyword>
<dbReference type="RefSeq" id="WP_192539947.1">
    <property type="nucleotide sequence ID" value="NZ_RRZB01000128.1"/>
</dbReference>
<evidence type="ECO:0000256" key="1">
    <source>
        <dbReference type="SAM" id="Phobius"/>
    </source>
</evidence>
<keyword evidence="1" id="KW-1133">Transmembrane helix</keyword>
<feature type="transmembrane region" description="Helical" evidence="1">
    <location>
        <begin position="270"/>
        <end position="287"/>
    </location>
</feature>
<proteinExistence type="predicted"/>
<reference evidence="2 3" key="1">
    <citation type="submission" date="2020-07" db="EMBL/GenBank/DDBJ databases">
        <title>Halophilic bacteria isolated from french cheeses.</title>
        <authorList>
            <person name="Kothe C.I."/>
            <person name="Farah-Kraiem B."/>
            <person name="Renault P."/>
            <person name="Dridi B."/>
        </authorList>
    </citation>
    <scope>NUCLEOTIDE SEQUENCE [LARGE SCALE GENOMIC DNA]</scope>
    <source>
        <strain evidence="2 3">FME20</strain>
    </source>
</reference>
<dbReference type="EMBL" id="RRZB01000128">
    <property type="protein sequence ID" value="MBE0465536.1"/>
    <property type="molecule type" value="Genomic_DNA"/>
</dbReference>
<evidence type="ECO:0000313" key="3">
    <source>
        <dbReference type="Proteomes" id="UP001645038"/>
    </source>
</evidence>
<feature type="non-terminal residue" evidence="2">
    <location>
        <position position="381"/>
    </location>
</feature>
<organism evidence="2 3">
    <name type="scientific">Halomonas colorata</name>
    <dbReference type="NCBI Taxonomy" id="2742615"/>
    <lineage>
        <taxon>Bacteria</taxon>
        <taxon>Pseudomonadati</taxon>
        <taxon>Pseudomonadota</taxon>
        <taxon>Gammaproteobacteria</taxon>
        <taxon>Oceanospirillales</taxon>
        <taxon>Halomonadaceae</taxon>
        <taxon>Halomonas</taxon>
    </lineage>
</organism>
<accession>A0ABR9G3S6</accession>
<feature type="transmembrane region" description="Helical" evidence="1">
    <location>
        <begin position="345"/>
        <end position="366"/>
    </location>
</feature>
<gene>
    <name evidence="2" type="ORF">EI547_19160</name>
</gene>
<protein>
    <submittedName>
        <fullName evidence="2">Uncharacterized protein</fullName>
    </submittedName>
</protein>